<dbReference type="AlphaFoldDB" id="X0XV15"/>
<evidence type="ECO:0000256" key="1">
    <source>
        <dbReference type="SAM" id="Phobius"/>
    </source>
</evidence>
<keyword evidence="1" id="KW-1133">Transmembrane helix</keyword>
<protein>
    <submittedName>
        <fullName evidence="2">Uncharacterized protein</fullName>
    </submittedName>
</protein>
<reference evidence="2" key="1">
    <citation type="journal article" date="2014" name="Front. Microbiol.">
        <title>High frequency of phylogenetically diverse reductive dehalogenase-homologous genes in deep subseafloor sedimentary metagenomes.</title>
        <authorList>
            <person name="Kawai M."/>
            <person name="Futagami T."/>
            <person name="Toyoda A."/>
            <person name="Takaki Y."/>
            <person name="Nishi S."/>
            <person name="Hori S."/>
            <person name="Arai W."/>
            <person name="Tsubouchi T."/>
            <person name="Morono Y."/>
            <person name="Uchiyama I."/>
            <person name="Ito T."/>
            <person name="Fujiyama A."/>
            <person name="Inagaki F."/>
            <person name="Takami H."/>
        </authorList>
    </citation>
    <scope>NUCLEOTIDE SEQUENCE</scope>
    <source>
        <strain evidence="2">Expedition CK06-06</strain>
    </source>
</reference>
<dbReference type="EMBL" id="BARS01046020">
    <property type="protein sequence ID" value="GAG39087.1"/>
    <property type="molecule type" value="Genomic_DNA"/>
</dbReference>
<feature type="transmembrane region" description="Helical" evidence="1">
    <location>
        <begin position="7"/>
        <end position="27"/>
    </location>
</feature>
<keyword evidence="1" id="KW-0812">Transmembrane</keyword>
<gene>
    <name evidence="2" type="ORF">S01H1_69321</name>
</gene>
<keyword evidence="1" id="KW-0472">Membrane</keyword>
<evidence type="ECO:0000313" key="2">
    <source>
        <dbReference type="EMBL" id="GAG39087.1"/>
    </source>
</evidence>
<organism evidence="2">
    <name type="scientific">marine sediment metagenome</name>
    <dbReference type="NCBI Taxonomy" id="412755"/>
    <lineage>
        <taxon>unclassified sequences</taxon>
        <taxon>metagenomes</taxon>
        <taxon>ecological metagenomes</taxon>
    </lineage>
</organism>
<sequence length="74" mass="8824">MKLLLELIIEVLIILGFYILLFFYNAITTDMIIAFFSFSIYLILLIPIMFLLRLLADLVFFLHIENLLFVRAFF</sequence>
<feature type="non-terminal residue" evidence="2">
    <location>
        <position position="74"/>
    </location>
</feature>
<proteinExistence type="predicted"/>
<feature type="transmembrane region" description="Helical" evidence="1">
    <location>
        <begin position="33"/>
        <end position="56"/>
    </location>
</feature>
<accession>X0XV15</accession>
<comment type="caution">
    <text evidence="2">The sequence shown here is derived from an EMBL/GenBank/DDBJ whole genome shotgun (WGS) entry which is preliminary data.</text>
</comment>
<name>X0XV15_9ZZZZ</name>